<evidence type="ECO:0000256" key="1">
    <source>
        <dbReference type="SAM" id="MobiDB-lite"/>
    </source>
</evidence>
<evidence type="ECO:0000313" key="2">
    <source>
        <dbReference type="EMBL" id="GEU38712.1"/>
    </source>
</evidence>
<protein>
    <submittedName>
        <fullName evidence="2">Uncharacterized protein</fullName>
    </submittedName>
</protein>
<feature type="region of interest" description="Disordered" evidence="1">
    <location>
        <begin position="108"/>
        <end position="127"/>
    </location>
</feature>
<accession>A0A6L2JQ18</accession>
<feature type="compositionally biased region" description="Polar residues" evidence="1">
    <location>
        <begin position="108"/>
        <end position="126"/>
    </location>
</feature>
<sequence length="156" mass="17611">MNTERCTKHKWKTGKLEQVPIKVYGKIPTLLQDLEELHEKEKFVMDRRSRKNIPRDEKAHCRTSAAHIAKSTRGSHNVPLCSQRGDQCGPVTGKRLETNANLFCQSRATSSRDQLQPNGKTDTRPSTCFKETKKILSGTYNSGCHRSANQTNLVST</sequence>
<comment type="caution">
    <text evidence="2">The sequence shown here is derived from an EMBL/GenBank/DDBJ whole genome shotgun (WGS) entry which is preliminary data.</text>
</comment>
<dbReference type="EMBL" id="BKCJ010001085">
    <property type="protein sequence ID" value="GEU38712.1"/>
    <property type="molecule type" value="Genomic_DNA"/>
</dbReference>
<proteinExistence type="predicted"/>
<gene>
    <name evidence="2" type="ORF">Tci_010690</name>
</gene>
<organism evidence="2">
    <name type="scientific">Tanacetum cinerariifolium</name>
    <name type="common">Dalmatian daisy</name>
    <name type="synonym">Chrysanthemum cinerariifolium</name>
    <dbReference type="NCBI Taxonomy" id="118510"/>
    <lineage>
        <taxon>Eukaryota</taxon>
        <taxon>Viridiplantae</taxon>
        <taxon>Streptophyta</taxon>
        <taxon>Embryophyta</taxon>
        <taxon>Tracheophyta</taxon>
        <taxon>Spermatophyta</taxon>
        <taxon>Magnoliopsida</taxon>
        <taxon>eudicotyledons</taxon>
        <taxon>Gunneridae</taxon>
        <taxon>Pentapetalae</taxon>
        <taxon>asterids</taxon>
        <taxon>campanulids</taxon>
        <taxon>Asterales</taxon>
        <taxon>Asteraceae</taxon>
        <taxon>Asteroideae</taxon>
        <taxon>Anthemideae</taxon>
        <taxon>Anthemidinae</taxon>
        <taxon>Tanacetum</taxon>
    </lineage>
</organism>
<name>A0A6L2JQ18_TANCI</name>
<reference evidence="2" key="1">
    <citation type="journal article" date="2019" name="Sci. Rep.">
        <title>Draft genome of Tanacetum cinerariifolium, the natural source of mosquito coil.</title>
        <authorList>
            <person name="Yamashiro T."/>
            <person name="Shiraishi A."/>
            <person name="Satake H."/>
            <person name="Nakayama K."/>
        </authorList>
    </citation>
    <scope>NUCLEOTIDE SEQUENCE</scope>
</reference>
<dbReference type="AlphaFoldDB" id="A0A6L2JQ18"/>